<accession>A0AAV7KPY2</accession>
<keyword evidence="4" id="KW-1185">Reference proteome</keyword>
<feature type="coiled-coil region" evidence="1">
    <location>
        <begin position="64"/>
        <end position="91"/>
    </location>
</feature>
<comment type="caution">
    <text evidence="3">The sequence shown here is derived from an EMBL/GenBank/DDBJ whole genome shotgun (WGS) entry which is preliminary data.</text>
</comment>
<dbReference type="EMBL" id="JANPWB010000016">
    <property type="protein sequence ID" value="KAJ1081090.1"/>
    <property type="molecule type" value="Genomic_DNA"/>
</dbReference>
<evidence type="ECO:0000313" key="3">
    <source>
        <dbReference type="EMBL" id="KAJ1081090.1"/>
    </source>
</evidence>
<evidence type="ECO:0000313" key="4">
    <source>
        <dbReference type="Proteomes" id="UP001066276"/>
    </source>
</evidence>
<dbReference type="AlphaFoldDB" id="A0AAV7KPY2"/>
<name>A0AAV7KPY2_PLEWA</name>
<keyword evidence="1" id="KW-0175">Coiled coil</keyword>
<evidence type="ECO:0000256" key="2">
    <source>
        <dbReference type="SAM" id="MobiDB-lite"/>
    </source>
</evidence>
<proteinExistence type="predicted"/>
<gene>
    <name evidence="3" type="ORF">NDU88_001274</name>
</gene>
<dbReference type="Proteomes" id="UP001066276">
    <property type="component" value="Chromosome 12"/>
</dbReference>
<feature type="compositionally biased region" description="Basic and acidic residues" evidence="2">
    <location>
        <begin position="8"/>
        <end position="17"/>
    </location>
</feature>
<reference evidence="3" key="1">
    <citation type="journal article" date="2022" name="bioRxiv">
        <title>Sequencing and chromosome-scale assembly of the giantPleurodeles waltlgenome.</title>
        <authorList>
            <person name="Brown T."/>
            <person name="Elewa A."/>
            <person name="Iarovenko S."/>
            <person name="Subramanian E."/>
            <person name="Araus A.J."/>
            <person name="Petzold A."/>
            <person name="Susuki M."/>
            <person name="Suzuki K.-i.T."/>
            <person name="Hayashi T."/>
            <person name="Toyoda A."/>
            <person name="Oliveira C."/>
            <person name="Osipova E."/>
            <person name="Leigh N.D."/>
            <person name="Simon A."/>
            <person name="Yun M.H."/>
        </authorList>
    </citation>
    <scope>NUCLEOTIDE SEQUENCE</scope>
    <source>
        <strain evidence="3">20211129_DDA</strain>
        <tissue evidence="3">Liver</tissue>
    </source>
</reference>
<protein>
    <submittedName>
        <fullName evidence="3">Uncharacterized protein</fullName>
    </submittedName>
</protein>
<evidence type="ECO:0000256" key="1">
    <source>
        <dbReference type="SAM" id="Coils"/>
    </source>
</evidence>
<organism evidence="3 4">
    <name type="scientific">Pleurodeles waltl</name>
    <name type="common">Iberian ribbed newt</name>
    <dbReference type="NCBI Taxonomy" id="8319"/>
    <lineage>
        <taxon>Eukaryota</taxon>
        <taxon>Metazoa</taxon>
        <taxon>Chordata</taxon>
        <taxon>Craniata</taxon>
        <taxon>Vertebrata</taxon>
        <taxon>Euteleostomi</taxon>
        <taxon>Amphibia</taxon>
        <taxon>Batrachia</taxon>
        <taxon>Caudata</taxon>
        <taxon>Salamandroidea</taxon>
        <taxon>Salamandridae</taxon>
        <taxon>Pleurodelinae</taxon>
        <taxon>Pleurodeles</taxon>
    </lineage>
</organism>
<sequence length="126" mass="14378">MASHIHNKKEGPLKDLFNKTPAKKAYPPGVPSTEGGDMAEPEPLEGREAPLTRSFMEQLFGSLREDFAALKEEITAEVKDLKREVVDLGQRVDTPEQTHDTRKEELDYHRRELFTLQDKTKKCSIN</sequence>
<feature type="region of interest" description="Disordered" evidence="2">
    <location>
        <begin position="1"/>
        <end position="49"/>
    </location>
</feature>